<sequence length="186" mass="20660">MTERSLFGGAMVCHIGTTNLDEWRDVSDVRQVPDHQECWQDIDQRVLVIEILEHQRGVENDKAAEYFFTDLATANGSSNNTFVSTSNRNLLVTGLPSTASIASGIGVQANVAMGRDTDVAGNPRQQESQSIRVELCVLRLPSVETDLLITLSTPTPNTATEEQNEFSPIFQQIVSSFQIRDWTLFE</sequence>
<dbReference type="AlphaFoldDB" id="A0A9N8H530"/>
<evidence type="ECO:0000313" key="4">
    <source>
        <dbReference type="EMBL" id="CAB9500127.1"/>
    </source>
</evidence>
<gene>
    <name evidence="4" type="ORF">SEMRO_76_G041650.1</name>
</gene>
<dbReference type="PANTHER" id="PTHR15837">
    <property type="entry name" value="RAN GUANINE NUCLEOTIDE RELEASE FACTOR"/>
    <property type="match status" value="1"/>
</dbReference>
<dbReference type="InterPro" id="IPR007681">
    <property type="entry name" value="Mog1"/>
</dbReference>
<reference evidence="4" key="1">
    <citation type="submission" date="2020-06" db="EMBL/GenBank/DDBJ databases">
        <authorList>
            <consortium name="Plant Systems Biology data submission"/>
        </authorList>
    </citation>
    <scope>NUCLEOTIDE SEQUENCE</scope>
    <source>
        <strain evidence="4">D6</strain>
    </source>
</reference>
<dbReference type="EMBL" id="CAICTM010000075">
    <property type="protein sequence ID" value="CAB9500127.1"/>
    <property type="molecule type" value="Genomic_DNA"/>
</dbReference>
<dbReference type="SUPFAM" id="SSF55724">
    <property type="entry name" value="Mog1p/PsbP-like"/>
    <property type="match status" value="1"/>
</dbReference>
<comment type="similarity">
    <text evidence="1">Belongs to the MOG1 family.</text>
</comment>
<dbReference type="GO" id="GO:0005085">
    <property type="term" value="F:guanyl-nucleotide exchange factor activity"/>
    <property type="evidence" value="ECO:0007669"/>
    <property type="project" value="TreeGrafter"/>
</dbReference>
<evidence type="ECO:0000313" key="5">
    <source>
        <dbReference type="Proteomes" id="UP001153069"/>
    </source>
</evidence>
<proteinExistence type="inferred from homology"/>
<dbReference type="Gene3D" id="3.40.1000.10">
    <property type="entry name" value="Mog1/PsbP, alpha/beta/alpha sandwich"/>
    <property type="match status" value="1"/>
</dbReference>
<dbReference type="InterPro" id="IPR016123">
    <property type="entry name" value="Mog1/PsbP_a/b/a-sand"/>
</dbReference>
<dbReference type="GO" id="GO:0006606">
    <property type="term" value="P:protein import into nucleus"/>
    <property type="evidence" value="ECO:0007669"/>
    <property type="project" value="TreeGrafter"/>
</dbReference>
<protein>
    <submittedName>
        <fullName evidence="4">Ran guanine nucleotide release factor</fullName>
    </submittedName>
</protein>
<accession>A0A9N8H530</accession>
<comment type="caution">
    <text evidence="4">The sequence shown here is derived from an EMBL/GenBank/DDBJ whole genome shotgun (WGS) entry which is preliminary data.</text>
</comment>
<evidence type="ECO:0000256" key="2">
    <source>
        <dbReference type="ARBA" id="ARBA00022448"/>
    </source>
</evidence>
<organism evidence="4 5">
    <name type="scientific">Seminavis robusta</name>
    <dbReference type="NCBI Taxonomy" id="568900"/>
    <lineage>
        <taxon>Eukaryota</taxon>
        <taxon>Sar</taxon>
        <taxon>Stramenopiles</taxon>
        <taxon>Ochrophyta</taxon>
        <taxon>Bacillariophyta</taxon>
        <taxon>Bacillariophyceae</taxon>
        <taxon>Bacillariophycidae</taxon>
        <taxon>Naviculales</taxon>
        <taxon>Naviculaceae</taxon>
        <taxon>Seminavis</taxon>
    </lineage>
</organism>
<name>A0A9N8H530_9STRA</name>
<dbReference type="Pfam" id="PF04603">
    <property type="entry name" value="Mog1"/>
    <property type="match status" value="1"/>
</dbReference>
<keyword evidence="5" id="KW-1185">Reference proteome</keyword>
<dbReference type="GO" id="GO:0005634">
    <property type="term" value="C:nucleus"/>
    <property type="evidence" value="ECO:0007669"/>
    <property type="project" value="TreeGrafter"/>
</dbReference>
<dbReference type="GO" id="GO:0031267">
    <property type="term" value="F:small GTPase binding"/>
    <property type="evidence" value="ECO:0007669"/>
    <property type="project" value="TreeGrafter"/>
</dbReference>
<dbReference type="OrthoDB" id="10255285at2759"/>
<evidence type="ECO:0000256" key="3">
    <source>
        <dbReference type="ARBA" id="ARBA00022927"/>
    </source>
</evidence>
<evidence type="ECO:0000256" key="1">
    <source>
        <dbReference type="ARBA" id="ARBA00010307"/>
    </source>
</evidence>
<keyword evidence="2" id="KW-0813">Transport</keyword>
<dbReference type="PANTHER" id="PTHR15837:SF0">
    <property type="entry name" value="RAN GUANINE NUCLEOTIDE RELEASE FACTOR"/>
    <property type="match status" value="1"/>
</dbReference>
<keyword evidence="3" id="KW-0653">Protein transport</keyword>
<dbReference type="Proteomes" id="UP001153069">
    <property type="component" value="Unassembled WGS sequence"/>
</dbReference>